<dbReference type="InterPro" id="IPR043129">
    <property type="entry name" value="ATPase_NBD"/>
</dbReference>
<dbReference type="Pfam" id="PF11104">
    <property type="entry name" value="PilM_2"/>
    <property type="match status" value="1"/>
</dbReference>
<name>A0A1F5PX60_9BACT</name>
<comment type="caution">
    <text evidence="2">The sequence shown here is derived from an EMBL/GenBank/DDBJ whole genome shotgun (WGS) entry which is preliminary data.</text>
</comment>
<reference evidence="2 3" key="1">
    <citation type="journal article" date="2016" name="Nat. Commun.">
        <title>Thousands of microbial genomes shed light on interconnected biogeochemical processes in an aquifer system.</title>
        <authorList>
            <person name="Anantharaman K."/>
            <person name="Brown C.T."/>
            <person name="Hug L.A."/>
            <person name="Sharon I."/>
            <person name="Castelle C.J."/>
            <person name="Probst A.J."/>
            <person name="Thomas B.C."/>
            <person name="Singh A."/>
            <person name="Wilkins M.J."/>
            <person name="Karaoz U."/>
            <person name="Brodie E.L."/>
            <person name="Williams K.H."/>
            <person name="Hubbard S.S."/>
            <person name="Banfield J.F."/>
        </authorList>
    </citation>
    <scope>NUCLEOTIDE SEQUENCE [LARGE SCALE GENOMIC DNA]</scope>
</reference>
<dbReference type="STRING" id="1817841.A3B10_02515"/>
<dbReference type="PIRSF" id="PIRSF019169">
    <property type="entry name" value="PilM"/>
    <property type="match status" value="1"/>
</dbReference>
<protein>
    <recommendedName>
        <fullName evidence="1">SHS2 domain-containing protein</fullName>
    </recommendedName>
</protein>
<dbReference type="Gene3D" id="3.30.1490.300">
    <property type="match status" value="1"/>
</dbReference>
<dbReference type="NCBIfam" id="TIGR01175">
    <property type="entry name" value="pilM"/>
    <property type="match status" value="1"/>
</dbReference>
<dbReference type="AlphaFoldDB" id="A0A1F5PX60"/>
<proteinExistence type="predicted"/>
<dbReference type="PANTHER" id="PTHR32432:SF3">
    <property type="entry name" value="ETHANOLAMINE UTILIZATION PROTEIN EUTJ"/>
    <property type="match status" value="1"/>
</dbReference>
<accession>A0A1F5PX60</accession>
<dbReference type="CDD" id="cd24049">
    <property type="entry name" value="ASKHA_NBD_PilM"/>
    <property type="match status" value="1"/>
</dbReference>
<feature type="domain" description="SHS2" evidence="1">
    <location>
        <begin position="9"/>
        <end position="189"/>
    </location>
</feature>
<dbReference type="InterPro" id="IPR005883">
    <property type="entry name" value="PilM"/>
</dbReference>
<gene>
    <name evidence="2" type="ORF">A3B10_02515</name>
</gene>
<evidence type="ECO:0000313" key="3">
    <source>
        <dbReference type="Proteomes" id="UP000177281"/>
    </source>
</evidence>
<evidence type="ECO:0000259" key="1">
    <source>
        <dbReference type="SMART" id="SM00842"/>
    </source>
</evidence>
<evidence type="ECO:0000313" key="2">
    <source>
        <dbReference type="EMBL" id="OGE94503.1"/>
    </source>
</evidence>
<dbReference type="GO" id="GO:0051301">
    <property type="term" value="P:cell division"/>
    <property type="evidence" value="ECO:0007669"/>
    <property type="project" value="InterPro"/>
</dbReference>
<dbReference type="SUPFAM" id="SSF53067">
    <property type="entry name" value="Actin-like ATPase domain"/>
    <property type="match status" value="2"/>
</dbReference>
<dbReference type="InterPro" id="IPR003494">
    <property type="entry name" value="SHS2_FtsA"/>
</dbReference>
<dbReference type="EMBL" id="MFFB01000016">
    <property type="protein sequence ID" value="OGE94503.1"/>
    <property type="molecule type" value="Genomic_DNA"/>
</dbReference>
<organism evidence="2 3">
    <name type="scientific">Candidatus Doudnabacteria bacterium RIFCSPLOWO2_01_FULL_44_21</name>
    <dbReference type="NCBI Taxonomy" id="1817841"/>
    <lineage>
        <taxon>Bacteria</taxon>
        <taxon>Candidatus Doudnaibacteriota</taxon>
    </lineage>
</organism>
<dbReference type="SMART" id="SM00842">
    <property type="entry name" value="FtsA"/>
    <property type="match status" value="1"/>
</dbReference>
<sequence length="355" mass="38880">MLFGKSKSQLGIDIGTSNIKIVQLRPENNRFILETYGLVNVSYQITNKDSTLAINQTAAILKNLIAKAKVTTNQIVASLPNSAVFTSVIEMPKIPRDELKAAVEFEAKKYVPLPLSEVALSWSVLENRHPKVTRETNLGNLKAVDESKNRILLTAVPSAVIDNYLKVFQLAGLEPLALEIEALSLIRSLVAEDARTTILIDIGAKSTSINLVDDGYLRLSKNLNVGGDTVTTSIAGSLSVNFSRAEQFKKDFGLSTSSPQMPQMMRPILDILKNEAMQLINLYESRGERIEKIILSGGGSKLPHLVEYFSSLGKTVVLANPWSHIVYKPDLKPIVESQGLNLAVAIGLAMRRADK</sequence>
<dbReference type="InterPro" id="IPR050696">
    <property type="entry name" value="FtsA/MreB"/>
</dbReference>
<dbReference type="Proteomes" id="UP000177281">
    <property type="component" value="Unassembled WGS sequence"/>
</dbReference>
<dbReference type="PANTHER" id="PTHR32432">
    <property type="entry name" value="CELL DIVISION PROTEIN FTSA-RELATED"/>
    <property type="match status" value="1"/>
</dbReference>
<dbReference type="Gene3D" id="3.30.420.40">
    <property type="match status" value="2"/>
</dbReference>